<evidence type="ECO:0000256" key="13">
    <source>
        <dbReference type="ARBA" id="ARBA00022989"/>
    </source>
</evidence>
<evidence type="ECO:0000256" key="8">
    <source>
        <dbReference type="ARBA" id="ARBA00022741"/>
    </source>
</evidence>
<feature type="transmembrane region" description="Helical" evidence="22">
    <location>
        <begin position="839"/>
        <end position="860"/>
    </location>
</feature>
<evidence type="ECO:0000256" key="22">
    <source>
        <dbReference type="SAM" id="Phobius"/>
    </source>
</evidence>
<dbReference type="Gene3D" id="3.40.1110.10">
    <property type="entry name" value="Calcium-transporting ATPase, cytoplasmic domain N"/>
    <property type="match status" value="1"/>
</dbReference>
<dbReference type="Gene3D" id="2.70.150.10">
    <property type="entry name" value="Calcium-transporting ATPase, cytoplasmic transduction domain A"/>
    <property type="match status" value="2"/>
</dbReference>
<dbReference type="Pfam" id="PF00689">
    <property type="entry name" value="Cation_ATPase_C"/>
    <property type="match status" value="1"/>
</dbReference>
<keyword evidence="12" id="KW-1278">Translocase</keyword>
<dbReference type="FunFam" id="2.70.150.10:FF:000016">
    <property type="entry name" value="Calcium-transporting P-type ATPase putative"/>
    <property type="match status" value="1"/>
</dbReference>
<dbReference type="InterPro" id="IPR004014">
    <property type="entry name" value="ATPase_P-typ_cation-transptr_N"/>
</dbReference>
<evidence type="ECO:0000256" key="16">
    <source>
        <dbReference type="ARBA" id="ARBA00023136"/>
    </source>
</evidence>
<comment type="cofactor">
    <cofactor evidence="1">
        <name>Mg(2+)</name>
        <dbReference type="ChEBI" id="CHEBI:18420"/>
    </cofactor>
</comment>
<evidence type="ECO:0000256" key="18">
    <source>
        <dbReference type="ARBA" id="ARBA00035017"/>
    </source>
</evidence>
<keyword evidence="8" id="KW-0547">Nucleotide-binding</keyword>
<comment type="subcellular location">
    <subcellularLocation>
        <location evidence="2">Cell membrane</location>
        <topology evidence="2">Multi-pass membrane protein</topology>
    </subcellularLocation>
</comment>
<evidence type="ECO:0000259" key="23">
    <source>
        <dbReference type="SMART" id="SM00831"/>
    </source>
</evidence>
<dbReference type="InterPro" id="IPR006414">
    <property type="entry name" value="P-type_ATPase_IID"/>
</dbReference>
<dbReference type="NCBIfam" id="TIGR01523">
    <property type="entry name" value="ATPase-IID_K-Na"/>
    <property type="match status" value="1"/>
</dbReference>
<dbReference type="SUPFAM" id="SSF81660">
    <property type="entry name" value="Metal cation-transporting ATPase, ATP-binding domain N"/>
    <property type="match status" value="1"/>
</dbReference>
<evidence type="ECO:0000256" key="20">
    <source>
        <dbReference type="ARBA" id="ARBA00048599"/>
    </source>
</evidence>
<dbReference type="PANTHER" id="PTHR42861">
    <property type="entry name" value="CALCIUM-TRANSPORTING ATPASE"/>
    <property type="match status" value="1"/>
</dbReference>
<dbReference type="SUPFAM" id="SSF56784">
    <property type="entry name" value="HAD-like"/>
    <property type="match status" value="1"/>
</dbReference>
<keyword evidence="17" id="KW-0739">Sodium transport</keyword>
<feature type="transmembrane region" description="Helical" evidence="22">
    <location>
        <begin position="316"/>
        <end position="336"/>
    </location>
</feature>
<name>A0A060TAG6_BLAAD</name>
<organism evidence="24">
    <name type="scientific">Blastobotrys adeninivorans</name>
    <name type="common">Yeast</name>
    <name type="synonym">Arxula adeninivorans</name>
    <dbReference type="NCBI Taxonomy" id="409370"/>
    <lineage>
        <taxon>Eukaryota</taxon>
        <taxon>Fungi</taxon>
        <taxon>Dikarya</taxon>
        <taxon>Ascomycota</taxon>
        <taxon>Saccharomycotina</taxon>
        <taxon>Dipodascomycetes</taxon>
        <taxon>Dipodascales</taxon>
        <taxon>Trichomonascaceae</taxon>
        <taxon>Blastobotrys</taxon>
    </lineage>
</organism>
<comment type="catalytic activity">
    <reaction evidence="21">
        <text>Na(+)(in) + ATP + H2O = Na(+)(out) + ADP + phosphate + H(+)</text>
        <dbReference type="Rhea" id="RHEA:14633"/>
        <dbReference type="ChEBI" id="CHEBI:15377"/>
        <dbReference type="ChEBI" id="CHEBI:15378"/>
        <dbReference type="ChEBI" id="CHEBI:29101"/>
        <dbReference type="ChEBI" id="CHEBI:30616"/>
        <dbReference type="ChEBI" id="CHEBI:43474"/>
        <dbReference type="ChEBI" id="CHEBI:456216"/>
        <dbReference type="EC" id="7.2.2.3"/>
    </reaction>
    <physiologicalReaction direction="left-to-right" evidence="21">
        <dbReference type="Rhea" id="RHEA:14634"/>
    </physiologicalReaction>
</comment>
<dbReference type="FunFam" id="1.20.1110.10:FF:000015">
    <property type="entry name" value="Sodium ion P-type ATPase"/>
    <property type="match status" value="1"/>
</dbReference>
<keyword evidence="14" id="KW-0915">Sodium</keyword>
<dbReference type="Pfam" id="PF00122">
    <property type="entry name" value="E1-E2_ATPase"/>
    <property type="match status" value="1"/>
</dbReference>
<dbReference type="InterPro" id="IPR006068">
    <property type="entry name" value="ATPase_P-typ_cation-transptr_C"/>
</dbReference>
<keyword evidence="10" id="KW-0460">Magnesium</keyword>
<evidence type="ECO:0000256" key="15">
    <source>
        <dbReference type="ARBA" id="ARBA00023065"/>
    </source>
</evidence>
<evidence type="ECO:0000256" key="6">
    <source>
        <dbReference type="ARBA" id="ARBA00022692"/>
    </source>
</evidence>
<evidence type="ECO:0000256" key="10">
    <source>
        <dbReference type="ARBA" id="ARBA00022842"/>
    </source>
</evidence>
<reference evidence="24" key="1">
    <citation type="submission" date="2014-02" db="EMBL/GenBank/DDBJ databases">
        <authorList>
            <person name="Genoscope - CEA"/>
        </authorList>
    </citation>
    <scope>NUCLEOTIDE SEQUENCE</scope>
    <source>
        <strain evidence="24">LS3</strain>
    </source>
</reference>
<evidence type="ECO:0000256" key="1">
    <source>
        <dbReference type="ARBA" id="ARBA00001946"/>
    </source>
</evidence>
<feature type="transmembrane region" description="Helical" evidence="22">
    <location>
        <begin position="935"/>
        <end position="953"/>
    </location>
</feature>
<evidence type="ECO:0000256" key="11">
    <source>
        <dbReference type="ARBA" id="ARBA00022958"/>
    </source>
</evidence>
<dbReference type="FunFam" id="3.40.1110.10:FF:000039">
    <property type="entry name" value="Sodium P-type ATPase"/>
    <property type="match status" value="1"/>
</dbReference>
<evidence type="ECO:0000256" key="17">
    <source>
        <dbReference type="ARBA" id="ARBA00023201"/>
    </source>
</evidence>
<feature type="transmembrane region" description="Helical" evidence="22">
    <location>
        <begin position="348"/>
        <end position="372"/>
    </location>
</feature>
<dbReference type="GO" id="GO:0005886">
    <property type="term" value="C:plasma membrane"/>
    <property type="evidence" value="ECO:0007669"/>
    <property type="project" value="UniProtKB-SubCell"/>
</dbReference>
<dbReference type="NCBIfam" id="TIGR01494">
    <property type="entry name" value="ATPase_P-type"/>
    <property type="match status" value="3"/>
</dbReference>
<dbReference type="SFLD" id="SFLDF00027">
    <property type="entry name" value="p-type_atpase"/>
    <property type="match status" value="1"/>
</dbReference>
<evidence type="ECO:0000313" key="24">
    <source>
        <dbReference type="EMBL" id="CDP38095.1"/>
    </source>
</evidence>
<evidence type="ECO:0000256" key="7">
    <source>
        <dbReference type="ARBA" id="ARBA00022723"/>
    </source>
</evidence>
<dbReference type="InterPro" id="IPR059000">
    <property type="entry name" value="ATPase_P-type_domA"/>
</dbReference>
<dbReference type="GO" id="GO:0016887">
    <property type="term" value="F:ATP hydrolysis activity"/>
    <property type="evidence" value="ECO:0007669"/>
    <property type="project" value="InterPro"/>
</dbReference>
<evidence type="ECO:0000256" key="21">
    <source>
        <dbReference type="ARBA" id="ARBA00049499"/>
    </source>
</evidence>
<evidence type="ECO:0000256" key="5">
    <source>
        <dbReference type="ARBA" id="ARBA00022538"/>
    </source>
</evidence>
<dbReference type="SMART" id="SM00831">
    <property type="entry name" value="Cation_ATPase_N"/>
    <property type="match status" value="1"/>
</dbReference>
<evidence type="ECO:0000256" key="9">
    <source>
        <dbReference type="ARBA" id="ARBA00022840"/>
    </source>
</evidence>
<evidence type="ECO:0000256" key="3">
    <source>
        <dbReference type="ARBA" id="ARBA00022448"/>
    </source>
</evidence>
<sequence length="1060" mass="115540">MVNGRTKSADDGSTLYASTLATKGRVMTDTISNDGTQAESIQTLPWTLSVSQALEHYNTSEEDGLTTSEAESRLSQYGDNALEEEKGVSLVGVFVRQVCNAMVMVFIVCMALAFGIRDWIAGGVMGAVVVINVVVGFLQEYSAEKTMAALRSLSSPTARVIRDGNELTVPSKTLVPGDIILVSMGDTVPADGRVLSGINFETDEALLTGESLPVAKEINISLDNDIPVGDRTNMVFSSSVVSKGRATIVVTGTGMSTEIGKIANSLKGDNSKVRKVKRDNGGNARTRDYARAFFGTIKDLVGAFLGTNQGTPLHRLLAMLAVYLFFLAVLLAIIAMSAQKFNVNREVAIYAIAAAVSMIPASLVVVLTITMAMGAKAMVQRHVIVRKMNSLEALGSVNDICSDKTGTLTQGRMLLRKAWIPSAGKYEAQSTGHPFDPTVGEVVHLAEDGSVDEKSGDMLTDSRFTNWLTTASLANVAVVREHVDPESGEKSWKANGDPTEIACQVFVHRLGYQRAKIAEESGRYTHLVEFPFDSTIKRMSSVYHDNKQDQAIVFAKGAVERVLGTCTKWYGTEGSQEEIPLEQSDHKTIFDMVDTLASEGLRVLAFAYRPINDKSIDWSEVKREEAEHDLTFLGLAGIYDPPRDESAQSVALCHAAGINVRMLTGDHPATAQSIAIEVGILPKDFASRSADETRNMVMPAPKFDALSDAQIDAMPELPRVIARCAPETKVRMIDALHRRGAFTAMTGDGVNDSPSLKKADVGIAMGMAGSDVAKDAADIVLSDDNFASIVSAVEEGRRMTDNIQKFALHLLAGNVGQVLVLMIGLAFKDDSWFSVFPLAPVEVLWIIMVTSAFPALGLGVERAEPDIMQKPPKDPKSAIFTWEVIAEILVMGSWLGVICLVAYVGIVYGKGNGYLGENCNNSYSESCKIVFEGRSTIFAIMTWGLLFLAWELIDRRRSMFYMTPGAKNKVAQFFKDVYRNQILFWSVIGGFVTVFPIVYIPVINKDVFLHAPIGWEWAVSFGGLIVYIAGIELWKWIKRVYYRRQSKKADIENGLSSPRD</sequence>
<accession>A0A060TAG6</accession>
<feature type="transmembrane region" description="Helical" evidence="22">
    <location>
        <begin position="806"/>
        <end position="827"/>
    </location>
</feature>
<dbReference type="EMBL" id="HG937694">
    <property type="protein sequence ID" value="CDP38095.1"/>
    <property type="molecule type" value="Genomic_DNA"/>
</dbReference>
<dbReference type="SUPFAM" id="SSF81665">
    <property type="entry name" value="Calcium ATPase, transmembrane domain M"/>
    <property type="match status" value="1"/>
</dbReference>
<dbReference type="SFLD" id="SFLDS00003">
    <property type="entry name" value="Haloacid_Dehalogenase"/>
    <property type="match status" value="1"/>
</dbReference>
<dbReference type="Pfam" id="PF13246">
    <property type="entry name" value="Cation_ATPase"/>
    <property type="match status" value="1"/>
</dbReference>
<dbReference type="GO" id="GO:0046872">
    <property type="term" value="F:metal ion binding"/>
    <property type="evidence" value="ECO:0007669"/>
    <property type="project" value="UniProtKB-KW"/>
</dbReference>
<dbReference type="SUPFAM" id="SSF81653">
    <property type="entry name" value="Calcium ATPase, transduction domain A"/>
    <property type="match status" value="1"/>
</dbReference>
<comment type="catalytic activity">
    <reaction evidence="20">
        <text>K(+)(in) + ATP + H2O = K(+)(out) + ADP + phosphate + H(+)</text>
        <dbReference type="Rhea" id="RHEA:75815"/>
        <dbReference type="ChEBI" id="CHEBI:15377"/>
        <dbReference type="ChEBI" id="CHEBI:15378"/>
        <dbReference type="ChEBI" id="CHEBI:29103"/>
        <dbReference type="ChEBI" id="CHEBI:30616"/>
        <dbReference type="ChEBI" id="CHEBI:43474"/>
        <dbReference type="ChEBI" id="CHEBI:456216"/>
    </reaction>
</comment>
<dbReference type="SFLD" id="SFLDG00002">
    <property type="entry name" value="C1.7:_P-type_atpase_like"/>
    <property type="match status" value="1"/>
</dbReference>
<dbReference type="InterPro" id="IPR023298">
    <property type="entry name" value="ATPase_P-typ_TM_dom_sf"/>
</dbReference>
<keyword evidence="15" id="KW-0406">Ion transport</keyword>
<feature type="transmembrane region" description="Helical" evidence="22">
    <location>
        <begin position="93"/>
        <end position="113"/>
    </location>
</feature>
<dbReference type="InterPro" id="IPR023214">
    <property type="entry name" value="HAD_sf"/>
</dbReference>
<feature type="transmembrane region" description="Helical" evidence="22">
    <location>
        <begin position="1015"/>
        <end position="1037"/>
    </location>
</feature>
<evidence type="ECO:0000256" key="12">
    <source>
        <dbReference type="ARBA" id="ARBA00022967"/>
    </source>
</evidence>
<dbReference type="InterPro" id="IPR036412">
    <property type="entry name" value="HAD-like_sf"/>
</dbReference>
<evidence type="ECO:0000256" key="4">
    <source>
        <dbReference type="ARBA" id="ARBA00022475"/>
    </source>
</evidence>
<gene>
    <name evidence="24" type="ORF">GNLVRS02_ARAD1D26796g</name>
</gene>
<keyword evidence="16 22" id="KW-0472">Membrane</keyword>
<dbReference type="Pfam" id="PF00690">
    <property type="entry name" value="Cation_ATPase_N"/>
    <property type="match status" value="1"/>
</dbReference>
<dbReference type="PROSITE" id="PS00154">
    <property type="entry name" value="ATPASE_E1_E2"/>
    <property type="match status" value="1"/>
</dbReference>
<reference evidence="24" key="2">
    <citation type="submission" date="2014-06" db="EMBL/GenBank/DDBJ databases">
        <title>The complete genome of Blastobotrys (Arxula) adeninivorans LS3 - a yeast of biotechnological interest.</title>
        <authorList>
            <person name="Kunze G."/>
            <person name="Gaillardin C."/>
            <person name="Czernicka M."/>
            <person name="Durrens P."/>
            <person name="Martin T."/>
            <person name="Boer E."/>
            <person name="Gabaldon T."/>
            <person name="Cruz J."/>
            <person name="Talla E."/>
            <person name="Marck C."/>
            <person name="Goffeau A."/>
            <person name="Barbe V."/>
            <person name="Baret P."/>
            <person name="Baronian K."/>
            <person name="Beier S."/>
            <person name="Bleykasten C."/>
            <person name="Bode R."/>
            <person name="Casaregola S."/>
            <person name="Despons L."/>
            <person name="Fairhead C."/>
            <person name="Giersberg M."/>
            <person name="Gierski P."/>
            <person name="Hahnel U."/>
            <person name="Hartmann A."/>
            <person name="Jankowska D."/>
            <person name="Jubin C."/>
            <person name="Jung P."/>
            <person name="Lafontaine I."/>
            <person name="Leh-Louis V."/>
            <person name="Lemaire M."/>
            <person name="Marcet-Houben M."/>
            <person name="Mascher M."/>
            <person name="Morel G."/>
            <person name="Richard G.-F."/>
            <person name="Riechen J."/>
            <person name="Sacerdot C."/>
            <person name="Sarkar A."/>
            <person name="Savel G."/>
            <person name="Schacherer J."/>
            <person name="Sherman D."/>
            <person name="Straub M.-L."/>
            <person name="Stein N."/>
            <person name="Thierry A."/>
            <person name="Trautwein-Schult A."/>
            <person name="Westhof E."/>
            <person name="Worch S."/>
            <person name="Dujon B."/>
            <person name="Souciet J.-L."/>
            <person name="Wincker P."/>
            <person name="Scholz U."/>
            <person name="Neuveglise N."/>
        </authorList>
    </citation>
    <scope>NUCLEOTIDE SEQUENCE</scope>
    <source>
        <strain evidence="24">LS3</strain>
    </source>
</reference>
<feature type="transmembrane region" description="Helical" evidence="22">
    <location>
        <begin position="982"/>
        <end position="1003"/>
    </location>
</feature>
<dbReference type="PRINTS" id="PR00119">
    <property type="entry name" value="CATATPASE"/>
</dbReference>
<dbReference type="EC" id="7.2.2.3" evidence="19"/>
<evidence type="ECO:0000256" key="19">
    <source>
        <dbReference type="ARBA" id="ARBA00035029"/>
    </source>
</evidence>
<dbReference type="GO" id="GO:0005524">
    <property type="term" value="F:ATP binding"/>
    <property type="evidence" value="ECO:0007669"/>
    <property type="project" value="UniProtKB-KW"/>
</dbReference>
<dbReference type="FunFam" id="3.40.50.1000:FF:000047">
    <property type="entry name" value="Sodium P-type ATPase"/>
    <property type="match status" value="1"/>
</dbReference>
<dbReference type="AlphaFoldDB" id="A0A060TAG6"/>
<feature type="domain" description="Cation-transporting P-type ATPase N-terminal" evidence="23">
    <location>
        <begin position="44"/>
        <end position="118"/>
    </location>
</feature>
<feature type="transmembrane region" description="Helical" evidence="22">
    <location>
        <begin position="119"/>
        <end position="138"/>
    </location>
</feature>
<keyword evidence="6 22" id="KW-0812">Transmembrane</keyword>
<keyword evidence="5" id="KW-0633">Potassium transport</keyword>
<keyword evidence="4" id="KW-1003">Cell membrane</keyword>
<dbReference type="InterPro" id="IPR023299">
    <property type="entry name" value="ATPase_P-typ_cyto_dom_N"/>
</dbReference>
<comment type="similarity">
    <text evidence="18">Belongs to the cation transport ATPase (P-type) (TC 3.A.3) family. Type IID subfamily.</text>
</comment>
<dbReference type="InterPro" id="IPR008250">
    <property type="entry name" value="ATPase_P-typ_transduc_dom_A_sf"/>
</dbReference>
<proteinExistence type="inferred from homology"/>
<dbReference type="GO" id="GO:0006813">
    <property type="term" value="P:potassium ion transport"/>
    <property type="evidence" value="ECO:0007669"/>
    <property type="project" value="UniProtKB-KW"/>
</dbReference>
<dbReference type="InterPro" id="IPR001757">
    <property type="entry name" value="P_typ_ATPase"/>
</dbReference>
<keyword evidence="11" id="KW-0630">Potassium</keyword>
<dbReference type="Gene3D" id="1.20.1110.10">
    <property type="entry name" value="Calcium-transporting ATPase, transmembrane domain"/>
    <property type="match status" value="2"/>
</dbReference>
<feature type="transmembrane region" description="Helical" evidence="22">
    <location>
        <begin position="880"/>
        <end position="906"/>
    </location>
</feature>
<keyword evidence="13 22" id="KW-1133">Transmembrane helix</keyword>
<dbReference type="InterPro" id="IPR018303">
    <property type="entry name" value="ATPase_P-typ_P_site"/>
</dbReference>
<dbReference type="PhylomeDB" id="A0A060TAG6"/>
<keyword evidence="3" id="KW-0813">Transport</keyword>
<evidence type="ECO:0000256" key="14">
    <source>
        <dbReference type="ARBA" id="ARBA00023053"/>
    </source>
</evidence>
<protein>
    <recommendedName>
        <fullName evidence="19">P-type Na(+) transporter</fullName>
        <ecNumber evidence="19">7.2.2.3</ecNumber>
    </recommendedName>
</protein>
<keyword evidence="9" id="KW-0067">ATP-binding</keyword>
<keyword evidence="7" id="KW-0479">Metal-binding</keyword>
<dbReference type="Gene3D" id="3.40.50.1000">
    <property type="entry name" value="HAD superfamily/HAD-like"/>
    <property type="match status" value="1"/>
</dbReference>
<dbReference type="GO" id="GO:0008554">
    <property type="term" value="F:P-type sodium transporter activity"/>
    <property type="evidence" value="ECO:0007669"/>
    <property type="project" value="UniProtKB-EC"/>
</dbReference>
<evidence type="ECO:0000256" key="2">
    <source>
        <dbReference type="ARBA" id="ARBA00004651"/>
    </source>
</evidence>
<dbReference type="InterPro" id="IPR044492">
    <property type="entry name" value="P_typ_ATPase_HD_dom"/>
</dbReference>